<dbReference type="AlphaFoldDB" id="A0A8W8MWG7"/>
<keyword evidence="2" id="KW-1185">Reference proteome</keyword>
<evidence type="ECO:0000313" key="1">
    <source>
        <dbReference type="EnsemblMetazoa" id="G34908.19:cds"/>
    </source>
</evidence>
<dbReference type="Proteomes" id="UP000005408">
    <property type="component" value="Unassembled WGS sequence"/>
</dbReference>
<dbReference type="GO" id="GO:0004601">
    <property type="term" value="F:peroxidase activity"/>
    <property type="evidence" value="ECO:0007669"/>
    <property type="project" value="InterPro"/>
</dbReference>
<dbReference type="InterPro" id="IPR019791">
    <property type="entry name" value="Haem_peroxidase_animal"/>
</dbReference>
<dbReference type="PROSITE" id="PS50292">
    <property type="entry name" value="PEROXIDASE_3"/>
    <property type="match status" value="1"/>
</dbReference>
<protein>
    <submittedName>
        <fullName evidence="1">Uncharacterized protein</fullName>
    </submittedName>
</protein>
<sequence length="192" mass="22021">FRSLIFTDCQEEIEEESPELHPLDGYFNNLLHPDWGAVDTVLLRKSPPAYGDGVYTMAGQNRPNPFDISERAHRSNIQASLGSVRGRTAMQVYFGQQVVEEIMDSQRPGCPREYENIPVPKNNTLYRDSEAFNSATDTVFMPFPRSRFDQRTGQSPSNPRQQVICCTYNSHILIVFIYLFIHQSRALRGHIH</sequence>
<evidence type="ECO:0000313" key="2">
    <source>
        <dbReference type="Proteomes" id="UP000005408"/>
    </source>
</evidence>
<proteinExistence type="predicted"/>
<name>A0A8W8MWG7_MAGGI</name>
<dbReference type="InterPro" id="IPR010255">
    <property type="entry name" value="Haem_peroxidase_sf"/>
</dbReference>
<dbReference type="InterPro" id="IPR037120">
    <property type="entry name" value="Haem_peroxidase_sf_animal"/>
</dbReference>
<dbReference type="GO" id="GO:0006979">
    <property type="term" value="P:response to oxidative stress"/>
    <property type="evidence" value="ECO:0007669"/>
    <property type="project" value="InterPro"/>
</dbReference>
<dbReference type="SUPFAM" id="SSF48113">
    <property type="entry name" value="Heme-dependent peroxidases"/>
    <property type="match status" value="1"/>
</dbReference>
<dbReference type="PANTHER" id="PTHR11475:SF144">
    <property type="entry name" value="NAD(P)H OXIDASE (H2O2-FORMING)"/>
    <property type="match status" value="1"/>
</dbReference>
<dbReference type="GO" id="GO:0020037">
    <property type="term" value="F:heme binding"/>
    <property type="evidence" value="ECO:0007669"/>
    <property type="project" value="InterPro"/>
</dbReference>
<organism evidence="1 2">
    <name type="scientific">Magallana gigas</name>
    <name type="common">Pacific oyster</name>
    <name type="synonym">Crassostrea gigas</name>
    <dbReference type="NCBI Taxonomy" id="29159"/>
    <lineage>
        <taxon>Eukaryota</taxon>
        <taxon>Metazoa</taxon>
        <taxon>Spiralia</taxon>
        <taxon>Lophotrochozoa</taxon>
        <taxon>Mollusca</taxon>
        <taxon>Bivalvia</taxon>
        <taxon>Autobranchia</taxon>
        <taxon>Pteriomorphia</taxon>
        <taxon>Ostreida</taxon>
        <taxon>Ostreoidea</taxon>
        <taxon>Ostreidae</taxon>
        <taxon>Magallana</taxon>
    </lineage>
</organism>
<reference evidence="1" key="1">
    <citation type="submission" date="2022-08" db="UniProtKB">
        <authorList>
            <consortium name="EnsemblMetazoa"/>
        </authorList>
    </citation>
    <scope>IDENTIFICATION</scope>
    <source>
        <strain evidence="1">05x7-T-G4-1.051#20</strain>
    </source>
</reference>
<accession>A0A8W8MWG7</accession>
<dbReference type="Pfam" id="PF03098">
    <property type="entry name" value="An_peroxidase"/>
    <property type="match status" value="1"/>
</dbReference>
<dbReference type="EnsemblMetazoa" id="G34908.19">
    <property type="protein sequence ID" value="G34908.19:cds"/>
    <property type="gene ID" value="G34908"/>
</dbReference>
<dbReference type="PANTHER" id="PTHR11475">
    <property type="entry name" value="OXIDASE/PEROXIDASE"/>
    <property type="match status" value="1"/>
</dbReference>
<dbReference type="Gene3D" id="1.10.640.10">
    <property type="entry name" value="Haem peroxidase domain superfamily, animal type"/>
    <property type="match status" value="1"/>
</dbReference>